<keyword evidence="1" id="KW-0732">Signal</keyword>
<dbReference type="SUPFAM" id="SSF55008">
    <property type="entry name" value="HMA, heavy metal-associated domain"/>
    <property type="match status" value="1"/>
</dbReference>
<dbReference type="PROSITE" id="PS50846">
    <property type="entry name" value="HMA_2"/>
    <property type="match status" value="1"/>
</dbReference>
<accession>A0A6I6G6D4</accession>
<dbReference type="Gene3D" id="3.30.70.100">
    <property type="match status" value="1"/>
</dbReference>
<proteinExistence type="predicted"/>
<dbReference type="Proteomes" id="UP000426027">
    <property type="component" value="Chromosome"/>
</dbReference>
<dbReference type="EMBL" id="CP046566">
    <property type="protein sequence ID" value="QGW28236.1"/>
    <property type="molecule type" value="Genomic_DNA"/>
</dbReference>
<keyword evidence="4" id="KW-1185">Reference proteome</keyword>
<name>A0A6I6G6D4_9BACT</name>
<evidence type="ECO:0000259" key="2">
    <source>
        <dbReference type="PROSITE" id="PS50846"/>
    </source>
</evidence>
<dbReference type="InterPro" id="IPR036163">
    <property type="entry name" value="HMA_dom_sf"/>
</dbReference>
<feature type="signal peptide" evidence="1">
    <location>
        <begin position="1"/>
        <end position="19"/>
    </location>
</feature>
<evidence type="ECO:0000313" key="3">
    <source>
        <dbReference type="EMBL" id="QGW28236.1"/>
    </source>
</evidence>
<evidence type="ECO:0000256" key="1">
    <source>
        <dbReference type="SAM" id="SignalP"/>
    </source>
</evidence>
<dbReference type="AlphaFoldDB" id="A0A6I6G6D4"/>
<feature type="chain" id="PRO_5026057230" evidence="1">
    <location>
        <begin position="20"/>
        <end position="118"/>
    </location>
</feature>
<feature type="domain" description="HMA" evidence="2">
    <location>
        <begin position="25"/>
        <end position="92"/>
    </location>
</feature>
<organism evidence="3 4">
    <name type="scientific">Phnomibacter ginsenosidimutans</name>
    <dbReference type="NCBI Taxonomy" id="2676868"/>
    <lineage>
        <taxon>Bacteria</taxon>
        <taxon>Pseudomonadati</taxon>
        <taxon>Bacteroidota</taxon>
        <taxon>Chitinophagia</taxon>
        <taxon>Chitinophagales</taxon>
        <taxon>Chitinophagaceae</taxon>
        <taxon>Phnomibacter</taxon>
    </lineage>
</organism>
<gene>
    <name evidence="3" type="ORF">GLV81_09120</name>
</gene>
<dbReference type="RefSeq" id="WP_157478593.1">
    <property type="nucleotide sequence ID" value="NZ_CP046566.1"/>
</dbReference>
<sequence length="118" mass="13167">MKVLYSFLVLLLMTTAAQAQQPKQQRAEIKVPQATCEPCKQIIEQMAPKYVDGLIKINVIFKRGVVQVTWYPDRTNLEEIKTAIANAGFDADDVTANPDTYKKLPACCKKPEATPSPK</sequence>
<dbReference type="Pfam" id="PF00403">
    <property type="entry name" value="HMA"/>
    <property type="match status" value="1"/>
</dbReference>
<dbReference type="InterPro" id="IPR006121">
    <property type="entry name" value="HMA_dom"/>
</dbReference>
<protein>
    <submittedName>
        <fullName evidence="3">Copper chaperone</fullName>
    </submittedName>
</protein>
<dbReference type="GO" id="GO:0046872">
    <property type="term" value="F:metal ion binding"/>
    <property type="evidence" value="ECO:0007669"/>
    <property type="project" value="InterPro"/>
</dbReference>
<dbReference type="KEGG" id="fls:GLV81_09120"/>
<reference evidence="3 4" key="1">
    <citation type="submission" date="2019-11" db="EMBL/GenBank/DDBJ databases">
        <authorList>
            <person name="Im W.T."/>
        </authorList>
    </citation>
    <scope>NUCLEOTIDE SEQUENCE [LARGE SCALE GENOMIC DNA]</scope>
    <source>
        <strain evidence="3 4">SB-02</strain>
    </source>
</reference>
<evidence type="ECO:0000313" key="4">
    <source>
        <dbReference type="Proteomes" id="UP000426027"/>
    </source>
</evidence>